<keyword evidence="3" id="KW-1185">Reference proteome</keyword>
<feature type="region of interest" description="Disordered" evidence="1">
    <location>
        <begin position="1"/>
        <end position="20"/>
    </location>
</feature>
<evidence type="ECO:0000313" key="3">
    <source>
        <dbReference type="Proteomes" id="UP000314294"/>
    </source>
</evidence>
<comment type="caution">
    <text evidence="2">The sequence shown here is derived from an EMBL/GenBank/DDBJ whole genome shotgun (WGS) entry which is preliminary data.</text>
</comment>
<organism evidence="2 3">
    <name type="scientific">Liparis tanakae</name>
    <name type="common">Tanaka's snailfish</name>
    <dbReference type="NCBI Taxonomy" id="230148"/>
    <lineage>
        <taxon>Eukaryota</taxon>
        <taxon>Metazoa</taxon>
        <taxon>Chordata</taxon>
        <taxon>Craniata</taxon>
        <taxon>Vertebrata</taxon>
        <taxon>Euteleostomi</taxon>
        <taxon>Actinopterygii</taxon>
        <taxon>Neopterygii</taxon>
        <taxon>Teleostei</taxon>
        <taxon>Neoteleostei</taxon>
        <taxon>Acanthomorphata</taxon>
        <taxon>Eupercaria</taxon>
        <taxon>Perciformes</taxon>
        <taxon>Cottioidei</taxon>
        <taxon>Cottales</taxon>
        <taxon>Liparidae</taxon>
        <taxon>Liparis</taxon>
    </lineage>
</organism>
<gene>
    <name evidence="2" type="ORF">EYF80_052477</name>
</gene>
<proteinExistence type="predicted"/>
<reference evidence="2 3" key="1">
    <citation type="submission" date="2019-03" db="EMBL/GenBank/DDBJ databases">
        <title>First draft genome of Liparis tanakae, snailfish: a comprehensive survey of snailfish specific genes.</title>
        <authorList>
            <person name="Kim W."/>
            <person name="Song I."/>
            <person name="Jeong J.-H."/>
            <person name="Kim D."/>
            <person name="Kim S."/>
            <person name="Ryu S."/>
            <person name="Song J.Y."/>
            <person name="Lee S.K."/>
        </authorList>
    </citation>
    <scope>NUCLEOTIDE SEQUENCE [LARGE SCALE GENOMIC DNA]</scope>
    <source>
        <tissue evidence="2">Muscle</tissue>
    </source>
</reference>
<feature type="compositionally biased region" description="Basic and acidic residues" evidence="1">
    <location>
        <begin position="1"/>
        <end position="14"/>
    </location>
</feature>
<sequence length="69" mass="7596">MLSRERKGERRGEERGEEGELSILLAPHCRPAAPYPMPMLGSSCRVTVSGDDKEKPFLPTAQVGRVITT</sequence>
<accession>A0A4Z2FAG4</accession>
<name>A0A4Z2FAG4_9TELE</name>
<protein>
    <submittedName>
        <fullName evidence="2">Uncharacterized protein</fullName>
    </submittedName>
</protein>
<dbReference type="Proteomes" id="UP000314294">
    <property type="component" value="Unassembled WGS sequence"/>
</dbReference>
<evidence type="ECO:0000313" key="2">
    <source>
        <dbReference type="EMBL" id="TNN37352.1"/>
    </source>
</evidence>
<evidence type="ECO:0000256" key="1">
    <source>
        <dbReference type="SAM" id="MobiDB-lite"/>
    </source>
</evidence>
<dbReference type="AlphaFoldDB" id="A0A4Z2FAG4"/>
<dbReference type="EMBL" id="SRLO01001498">
    <property type="protein sequence ID" value="TNN37352.1"/>
    <property type="molecule type" value="Genomic_DNA"/>
</dbReference>